<proteinExistence type="predicted"/>
<organism evidence="1 2">
    <name type="scientific">Trifolium medium</name>
    <dbReference type="NCBI Taxonomy" id="97028"/>
    <lineage>
        <taxon>Eukaryota</taxon>
        <taxon>Viridiplantae</taxon>
        <taxon>Streptophyta</taxon>
        <taxon>Embryophyta</taxon>
        <taxon>Tracheophyta</taxon>
        <taxon>Spermatophyta</taxon>
        <taxon>Magnoliopsida</taxon>
        <taxon>eudicotyledons</taxon>
        <taxon>Gunneridae</taxon>
        <taxon>Pentapetalae</taxon>
        <taxon>rosids</taxon>
        <taxon>fabids</taxon>
        <taxon>Fabales</taxon>
        <taxon>Fabaceae</taxon>
        <taxon>Papilionoideae</taxon>
        <taxon>50 kb inversion clade</taxon>
        <taxon>NPAAA clade</taxon>
        <taxon>Hologalegina</taxon>
        <taxon>IRL clade</taxon>
        <taxon>Trifolieae</taxon>
        <taxon>Trifolium</taxon>
    </lineage>
</organism>
<dbReference type="AlphaFoldDB" id="A0A392VI70"/>
<feature type="non-terminal residue" evidence="1">
    <location>
        <position position="59"/>
    </location>
</feature>
<dbReference type="Proteomes" id="UP000265520">
    <property type="component" value="Unassembled WGS sequence"/>
</dbReference>
<evidence type="ECO:0000313" key="2">
    <source>
        <dbReference type="Proteomes" id="UP000265520"/>
    </source>
</evidence>
<reference evidence="1 2" key="1">
    <citation type="journal article" date="2018" name="Front. Plant Sci.">
        <title>Red Clover (Trifolium pratense) and Zigzag Clover (T. medium) - A Picture of Genomic Similarities and Differences.</title>
        <authorList>
            <person name="Dluhosova J."/>
            <person name="Istvanek J."/>
            <person name="Nedelnik J."/>
            <person name="Repkova J."/>
        </authorList>
    </citation>
    <scope>NUCLEOTIDE SEQUENCE [LARGE SCALE GENOMIC DNA]</scope>
    <source>
        <strain evidence="2">cv. 10/8</strain>
        <tissue evidence="1">Leaf</tissue>
    </source>
</reference>
<evidence type="ECO:0000313" key="1">
    <source>
        <dbReference type="EMBL" id="MCI88096.1"/>
    </source>
</evidence>
<accession>A0A392VI70</accession>
<keyword evidence="2" id="KW-1185">Reference proteome</keyword>
<name>A0A392VI70_9FABA</name>
<comment type="caution">
    <text evidence="1">The sequence shown here is derived from an EMBL/GenBank/DDBJ whole genome shotgun (WGS) entry which is preliminary data.</text>
</comment>
<sequence length="59" mass="6370">MTLQPFSGNHLMTLMAIKGLGPTLGAIYTPLLQWSQVRILTHSENLCFTLTNLSVGAPA</sequence>
<dbReference type="EMBL" id="LXQA011183555">
    <property type="protein sequence ID" value="MCI88096.1"/>
    <property type="molecule type" value="Genomic_DNA"/>
</dbReference>
<protein>
    <submittedName>
        <fullName evidence="1">Uncharacterized protein</fullName>
    </submittedName>
</protein>